<dbReference type="Proteomes" id="UP000275069">
    <property type="component" value="Chromosome"/>
</dbReference>
<keyword evidence="6" id="KW-0406">Ion transport</keyword>
<dbReference type="KEGG" id="gry:D7I44_15495"/>
<evidence type="ECO:0000256" key="1">
    <source>
        <dbReference type="ARBA" id="ARBA00004202"/>
    </source>
</evidence>
<dbReference type="InterPro" id="IPR038729">
    <property type="entry name" value="Rad50/SbcC_AAA"/>
</dbReference>
<dbReference type="InterPro" id="IPR051535">
    <property type="entry name" value="Siderophore_ABC-ATPase"/>
</dbReference>
<dbReference type="RefSeq" id="WP_120790321.1">
    <property type="nucleotide sequence ID" value="NZ_CP032624.1"/>
</dbReference>
<dbReference type="SUPFAM" id="SSF52540">
    <property type="entry name" value="P-loop containing nucleoside triphosphate hydrolases"/>
    <property type="match status" value="1"/>
</dbReference>
<keyword evidence="5" id="KW-0408">Iron</keyword>
<feature type="domain" description="AAA+ ATPase" evidence="8">
    <location>
        <begin position="41"/>
        <end position="210"/>
    </location>
</feature>
<keyword evidence="7" id="KW-0472">Membrane</keyword>
<keyword evidence="9" id="KW-0067">ATP-binding</keyword>
<reference evidence="9 10" key="1">
    <citation type="submission" date="2018-09" db="EMBL/GenBank/DDBJ databases">
        <title>Genome sequencing of strain 2DFW10M-5.</title>
        <authorList>
            <person name="Heo J."/>
            <person name="Kim S.-J."/>
            <person name="Kwon S.-W."/>
        </authorList>
    </citation>
    <scope>NUCLEOTIDE SEQUENCE [LARGE SCALE GENOMIC DNA]</scope>
    <source>
        <strain evidence="9 10">2DFW10M-5</strain>
    </source>
</reference>
<dbReference type="PANTHER" id="PTHR42771">
    <property type="entry name" value="IRON(3+)-HYDROXAMATE IMPORT ATP-BINDING PROTEIN FHUC"/>
    <property type="match status" value="1"/>
</dbReference>
<dbReference type="InterPro" id="IPR003593">
    <property type="entry name" value="AAA+_ATPase"/>
</dbReference>
<evidence type="ECO:0000313" key="10">
    <source>
        <dbReference type="Proteomes" id="UP000275069"/>
    </source>
</evidence>
<evidence type="ECO:0000256" key="2">
    <source>
        <dbReference type="ARBA" id="ARBA00022448"/>
    </source>
</evidence>
<evidence type="ECO:0000256" key="6">
    <source>
        <dbReference type="ARBA" id="ARBA00023065"/>
    </source>
</evidence>
<dbReference type="OrthoDB" id="9784297at2"/>
<dbReference type="Pfam" id="PF13476">
    <property type="entry name" value="AAA_23"/>
    <property type="match status" value="1"/>
</dbReference>
<dbReference type="GO" id="GO:0005886">
    <property type="term" value="C:plasma membrane"/>
    <property type="evidence" value="ECO:0007669"/>
    <property type="project" value="UniProtKB-SubCell"/>
</dbReference>
<dbReference type="GO" id="GO:0006826">
    <property type="term" value="P:iron ion transport"/>
    <property type="evidence" value="ECO:0007669"/>
    <property type="project" value="UniProtKB-KW"/>
</dbReference>
<organism evidence="9 10">
    <name type="scientific">Gryllotalpicola protaetiae</name>
    <dbReference type="NCBI Taxonomy" id="2419771"/>
    <lineage>
        <taxon>Bacteria</taxon>
        <taxon>Bacillati</taxon>
        <taxon>Actinomycetota</taxon>
        <taxon>Actinomycetes</taxon>
        <taxon>Micrococcales</taxon>
        <taxon>Microbacteriaceae</taxon>
        <taxon>Gryllotalpicola</taxon>
    </lineage>
</organism>
<keyword evidence="9" id="KW-0547">Nucleotide-binding</keyword>
<dbReference type="SMART" id="SM00382">
    <property type="entry name" value="AAA"/>
    <property type="match status" value="1"/>
</dbReference>
<evidence type="ECO:0000256" key="4">
    <source>
        <dbReference type="ARBA" id="ARBA00022496"/>
    </source>
</evidence>
<keyword evidence="4" id="KW-0410">Iron transport</keyword>
<dbReference type="EMBL" id="CP032624">
    <property type="protein sequence ID" value="AYG04793.1"/>
    <property type="molecule type" value="Genomic_DNA"/>
</dbReference>
<dbReference type="GO" id="GO:0006302">
    <property type="term" value="P:double-strand break repair"/>
    <property type="evidence" value="ECO:0007669"/>
    <property type="project" value="InterPro"/>
</dbReference>
<proteinExistence type="predicted"/>
<keyword evidence="3" id="KW-1003">Cell membrane</keyword>
<dbReference type="GO" id="GO:0016887">
    <property type="term" value="F:ATP hydrolysis activity"/>
    <property type="evidence" value="ECO:0007669"/>
    <property type="project" value="InterPro"/>
</dbReference>
<gene>
    <name evidence="9" type="ORF">D7I44_15495</name>
</gene>
<keyword evidence="2" id="KW-0813">Transport</keyword>
<evidence type="ECO:0000259" key="8">
    <source>
        <dbReference type="SMART" id="SM00382"/>
    </source>
</evidence>
<dbReference type="InterPro" id="IPR027417">
    <property type="entry name" value="P-loop_NTPase"/>
</dbReference>
<evidence type="ECO:0000256" key="3">
    <source>
        <dbReference type="ARBA" id="ARBA00022475"/>
    </source>
</evidence>
<dbReference type="Gene3D" id="3.40.50.300">
    <property type="entry name" value="P-loop containing nucleotide triphosphate hydrolases"/>
    <property type="match status" value="2"/>
</dbReference>
<dbReference type="PANTHER" id="PTHR42771:SF2">
    <property type="entry name" value="IRON(3+)-HYDROXAMATE IMPORT ATP-BINDING PROTEIN FHUC"/>
    <property type="match status" value="1"/>
</dbReference>
<dbReference type="AlphaFoldDB" id="A0A387BLM6"/>
<dbReference type="GO" id="GO:0005524">
    <property type="term" value="F:ATP binding"/>
    <property type="evidence" value="ECO:0007669"/>
    <property type="project" value="UniProtKB-KW"/>
</dbReference>
<evidence type="ECO:0000313" key="9">
    <source>
        <dbReference type="EMBL" id="AYG04793.1"/>
    </source>
</evidence>
<comment type="subcellular location">
    <subcellularLocation>
        <location evidence="1">Cell membrane</location>
        <topology evidence="1">Peripheral membrane protein</topology>
    </subcellularLocation>
</comment>
<name>A0A387BLM6_9MICO</name>
<protein>
    <submittedName>
        <fullName evidence="9">ATP-binding cassette domain-containing protein</fullName>
    </submittedName>
</protein>
<accession>A0A387BLM6</accession>
<evidence type="ECO:0000256" key="5">
    <source>
        <dbReference type="ARBA" id="ARBA00023004"/>
    </source>
</evidence>
<sequence>MRSERLAIARVGEYPGDPMPRKQWPATIPAVRQLLDEGLELGPATVFVGENGAGKSTIVEAIAAAFGLSAEGGSTGANLHTRRSESELWEHLSIARAPGGPRRGFFLRAETMHGFFTYLEQNPPPAGREEPVFHELSHGESFLELIVNRFQGRGLWVLDEPESALSFSGCLALLGALQQLLVDGGSQVIMSTHSPVLARLEGAQILEVGEWGIRPSAWEDLQLVRNWRSFLDAPERYLRHLR</sequence>
<evidence type="ECO:0000256" key="7">
    <source>
        <dbReference type="ARBA" id="ARBA00023136"/>
    </source>
</evidence>
<keyword evidence="10" id="KW-1185">Reference proteome</keyword>